<feature type="domain" description="Cupin fold metalloprotein WbuC cupin" evidence="1">
    <location>
        <begin position="3"/>
        <end position="83"/>
    </location>
</feature>
<dbReference type="InterPro" id="IPR046058">
    <property type="entry name" value="WbuC_cupin"/>
</dbReference>
<dbReference type="AlphaFoldDB" id="A0A1M7FP04"/>
<sequence length="129" mass="14689">MIIENKILDELTAKAKENPRLRCNLDMRNSADDQSQRMLNALEPGTVMPIHRHKGTSETCICIRGHFEEYFYDEQGNLTDTIDMVPGGVVLNIEKGQWHSLKCLESGTVLFEAKDGPYHPLEEDEVWNG</sequence>
<gene>
    <name evidence="2" type="ORF">SAMN04488494_1218</name>
</gene>
<dbReference type="InterPro" id="IPR027565">
    <property type="entry name" value="Cupin_WbuC"/>
</dbReference>
<dbReference type="EMBL" id="FRCJ01000002">
    <property type="protein sequence ID" value="SHM05695.1"/>
    <property type="molecule type" value="Genomic_DNA"/>
</dbReference>
<dbReference type="RefSeq" id="WP_073043675.1">
    <property type="nucleotide sequence ID" value="NZ_FRCJ01000002.1"/>
</dbReference>
<dbReference type="InterPro" id="IPR014710">
    <property type="entry name" value="RmlC-like_jellyroll"/>
</dbReference>
<protein>
    <submittedName>
        <fullName evidence="2">Cupin fold metalloprotein, WbuC family</fullName>
    </submittedName>
</protein>
<evidence type="ECO:0000259" key="1">
    <source>
        <dbReference type="Pfam" id="PF19480"/>
    </source>
</evidence>
<proteinExistence type="predicted"/>
<dbReference type="NCBIfam" id="TIGR04366">
    <property type="entry name" value="cupin_WbuC"/>
    <property type="match status" value="1"/>
</dbReference>
<dbReference type="Pfam" id="PF19480">
    <property type="entry name" value="DUF6016"/>
    <property type="match status" value="1"/>
</dbReference>
<accession>A0A1M7FP04</accession>
<dbReference type="SUPFAM" id="SSF51182">
    <property type="entry name" value="RmlC-like cupins"/>
    <property type="match status" value="1"/>
</dbReference>
<evidence type="ECO:0000313" key="3">
    <source>
        <dbReference type="Proteomes" id="UP000184280"/>
    </source>
</evidence>
<dbReference type="InterPro" id="IPR011051">
    <property type="entry name" value="RmlC_Cupin_sf"/>
</dbReference>
<dbReference type="Gene3D" id="2.60.120.10">
    <property type="entry name" value="Jelly Rolls"/>
    <property type="match status" value="1"/>
</dbReference>
<evidence type="ECO:0000313" key="2">
    <source>
        <dbReference type="EMBL" id="SHM05695.1"/>
    </source>
</evidence>
<name>A0A1M7FP04_XYLRU</name>
<reference evidence="2 3" key="1">
    <citation type="submission" date="2016-11" db="EMBL/GenBank/DDBJ databases">
        <authorList>
            <person name="Jaros S."/>
            <person name="Januszkiewicz K."/>
            <person name="Wedrychowicz H."/>
        </authorList>
    </citation>
    <scope>NUCLEOTIDE SEQUENCE [LARGE SCALE GENOMIC DNA]</scope>
    <source>
        <strain evidence="2 3">BPI-34</strain>
    </source>
</reference>
<dbReference type="Proteomes" id="UP000184280">
    <property type="component" value="Unassembled WGS sequence"/>
</dbReference>
<organism evidence="2 3">
    <name type="scientific">Xylanibacter ruminicola</name>
    <name type="common">Prevotella ruminicola</name>
    <dbReference type="NCBI Taxonomy" id="839"/>
    <lineage>
        <taxon>Bacteria</taxon>
        <taxon>Pseudomonadati</taxon>
        <taxon>Bacteroidota</taxon>
        <taxon>Bacteroidia</taxon>
        <taxon>Bacteroidales</taxon>
        <taxon>Prevotellaceae</taxon>
        <taxon>Xylanibacter</taxon>
    </lineage>
</organism>
<dbReference type="OrthoDB" id="981227at2"/>